<dbReference type="GO" id="GO:0003723">
    <property type="term" value="F:RNA binding"/>
    <property type="evidence" value="ECO:0007669"/>
    <property type="project" value="InterPro"/>
</dbReference>
<evidence type="ECO:0000256" key="3">
    <source>
        <dbReference type="ARBA" id="ARBA00022679"/>
    </source>
</evidence>
<dbReference type="SUPFAM" id="SSF75217">
    <property type="entry name" value="alpha/beta knot"/>
    <property type="match status" value="1"/>
</dbReference>
<proteinExistence type="inferred from homology"/>
<dbReference type="PANTHER" id="PTHR46429:SF1">
    <property type="entry name" value="23S RRNA (GUANOSINE-2'-O-)-METHYLTRANSFERASE RLMB"/>
    <property type="match status" value="1"/>
</dbReference>
<dbReference type="InterPro" id="IPR029026">
    <property type="entry name" value="tRNA_m1G_MTases_N"/>
</dbReference>
<dbReference type="GO" id="GO:0005829">
    <property type="term" value="C:cytosol"/>
    <property type="evidence" value="ECO:0007669"/>
    <property type="project" value="TreeGrafter"/>
</dbReference>
<dbReference type="InterPro" id="IPR029064">
    <property type="entry name" value="Ribosomal_eL30-like_sf"/>
</dbReference>
<dbReference type="Gene3D" id="3.40.1280.10">
    <property type="match status" value="1"/>
</dbReference>
<dbReference type="InterPro" id="IPR013123">
    <property type="entry name" value="SpoU_subst-bd"/>
</dbReference>
<dbReference type="EC" id="2.1.1.-" evidence="6"/>
<dbReference type="EMBL" id="CP101806">
    <property type="protein sequence ID" value="UUD35376.1"/>
    <property type="molecule type" value="Genomic_DNA"/>
</dbReference>
<dbReference type="InterPro" id="IPR029028">
    <property type="entry name" value="Alpha/beta_knot_MTases"/>
</dbReference>
<dbReference type="RefSeq" id="WP_126118103.1">
    <property type="nucleotide sequence ID" value="NZ_CP101806.1"/>
</dbReference>
<dbReference type="Pfam" id="PF00588">
    <property type="entry name" value="SpoU_methylase"/>
    <property type="match status" value="1"/>
</dbReference>
<dbReference type="SMART" id="SM00967">
    <property type="entry name" value="SpoU_sub_bind"/>
    <property type="match status" value="1"/>
</dbReference>
<reference evidence="6 7" key="1">
    <citation type="submission" date="2018-12" db="EMBL/GenBank/DDBJ databases">
        <authorList>
            <consortium name="Pathogen Informatics"/>
        </authorList>
    </citation>
    <scope>NUCLEOTIDE SEQUENCE [LARGE SCALE GENOMIC DNA]</scope>
    <source>
        <strain evidence="6 7">NCTC10126</strain>
    </source>
</reference>
<name>A0A3P8MEJ6_9BACT</name>
<feature type="domain" description="RNA 2-O ribose methyltransferase substrate binding" evidence="4">
    <location>
        <begin position="5"/>
        <end position="73"/>
    </location>
</feature>
<dbReference type="InterPro" id="IPR004441">
    <property type="entry name" value="rRNA_MeTrfase_TrmH"/>
</dbReference>
<dbReference type="Proteomes" id="UP001058569">
    <property type="component" value="Chromosome"/>
</dbReference>
<organism evidence="6 7">
    <name type="scientific">Mycoplasmopsis caviae</name>
    <dbReference type="NCBI Taxonomy" id="55603"/>
    <lineage>
        <taxon>Bacteria</taxon>
        <taxon>Bacillati</taxon>
        <taxon>Mycoplasmatota</taxon>
        <taxon>Mycoplasmoidales</taxon>
        <taxon>Metamycoplasmataceae</taxon>
        <taxon>Mycoplasmopsis</taxon>
    </lineage>
</organism>
<keyword evidence="2 6" id="KW-0489">Methyltransferase</keyword>
<comment type="similarity">
    <text evidence="1">Belongs to the class IV-like SAM-binding methyltransferase superfamily. RNA methyltransferase TrmH family.</text>
</comment>
<dbReference type="GO" id="GO:0008173">
    <property type="term" value="F:RNA methyltransferase activity"/>
    <property type="evidence" value="ECO:0007669"/>
    <property type="project" value="InterPro"/>
</dbReference>
<protein>
    <submittedName>
        <fullName evidence="5">23S rRNA (Guanosine(2251)-2'-O)-methyltransferase RlmB</fullName>
    </submittedName>
    <submittedName>
        <fullName evidence="6">rRNA methylase</fullName>
        <ecNumber evidence="6">2.1.1.-</ecNumber>
    </submittedName>
</protein>
<dbReference type="EMBL" id="UZVY01000001">
    <property type="protein sequence ID" value="VDR41846.1"/>
    <property type="molecule type" value="Genomic_DNA"/>
</dbReference>
<dbReference type="SUPFAM" id="SSF55315">
    <property type="entry name" value="L30e-like"/>
    <property type="match status" value="1"/>
</dbReference>
<accession>A0A3P8MEJ6</accession>
<dbReference type="AlphaFoldDB" id="A0A3P8MEJ6"/>
<sequence>MEKLYLCGRNSVEDALRAKLPIETVFVNSIQLAQKFKQITKANVVIKDKNFFAQYHNYNHQGIVATLKDFPIYELESIKKDSAEVVLVLDHIQDPHNLGAIMRSANACGIKHLIISKERSANITSSVLKVSSGGFVNMKVIKVNSISASLTKLKKWGYWIYVSALDQNAQSVSKLSFNKPCVLVVGNEGDGVSKSTLGEADQVVYIPQKGSVQSLNVSVATGILLYEITKD</sequence>
<dbReference type="PANTHER" id="PTHR46429">
    <property type="entry name" value="23S RRNA (GUANOSINE-2'-O-)-METHYLTRANSFERASE RLMB"/>
    <property type="match status" value="1"/>
</dbReference>
<dbReference type="Proteomes" id="UP000280036">
    <property type="component" value="Unassembled WGS sequence"/>
</dbReference>
<reference evidence="5" key="2">
    <citation type="submission" date="2022-07" db="EMBL/GenBank/DDBJ databases">
        <title>Complete genome of Mycoplasma caviae type strain G122.</title>
        <authorList>
            <person name="Spergser J."/>
        </authorList>
    </citation>
    <scope>NUCLEOTIDE SEQUENCE</scope>
    <source>
        <strain evidence="5">G122</strain>
    </source>
</reference>
<evidence type="ECO:0000259" key="4">
    <source>
        <dbReference type="SMART" id="SM00967"/>
    </source>
</evidence>
<keyword evidence="8" id="KW-1185">Reference proteome</keyword>
<dbReference type="InterPro" id="IPR001537">
    <property type="entry name" value="SpoU_MeTrfase"/>
</dbReference>
<evidence type="ECO:0000313" key="8">
    <source>
        <dbReference type="Proteomes" id="UP001058569"/>
    </source>
</evidence>
<keyword evidence="3 6" id="KW-0808">Transferase</keyword>
<dbReference type="GO" id="GO:0032259">
    <property type="term" value="P:methylation"/>
    <property type="evidence" value="ECO:0007669"/>
    <property type="project" value="UniProtKB-KW"/>
</dbReference>
<evidence type="ECO:0000313" key="6">
    <source>
        <dbReference type="EMBL" id="VDR41846.1"/>
    </source>
</evidence>
<evidence type="ECO:0000313" key="7">
    <source>
        <dbReference type="Proteomes" id="UP000280036"/>
    </source>
</evidence>
<dbReference type="OrthoDB" id="9794400at2"/>
<gene>
    <name evidence="5" type="primary">rlmB</name>
    <name evidence="6" type="ORF">NCTC10126_00334</name>
    <name evidence="5" type="ORF">NPA07_00655</name>
</gene>
<dbReference type="CDD" id="cd18103">
    <property type="entry name" value="SpoU-like_RlmB"/>
    <property type="match status" value="1"/>
</dbReference>
<dbReference type="GO" id="GO:0006396">
    <property type="term" value="P:RNA processing"/>
    <property type="evidence" value="ECO:0007669"/>
    <property type="project" value="InterPro"/>
</dbReference>
<dbReference type="NCBIfam" id="TIGR00186">
    <property type="entry name" value="rRNA_methyl_3"/>
    <property type="match status" value="1"/>
</dbReference>
<evidence type="ECO:0000313" key="5">
    <source>
        <dbReference type="EMBL" id="UUD35376.1"/>
    </source>
</evidence>
<dbReference type="Pfam" id="PF08032">
    <property type="entry name" value="SpoU_sub_bind"/>
    <property type="match status" value="1"/>
</dbReference>
<evidence type="ECO:0000256" key="1">
    <source>
        <dbReference type="ARBA" id="ARBA00007228"/>
    </source>
</evidence>
<evidence type="ECO:0000256" key="2">
    <source>
        <dbReference type="ARBA" id="ARBA00022603"/>
    </source>
</evidence>